<dbReference type="Pfam" id="PF01138">
    <property type="entry name" value="RNase_PH"/>
    <property type="match status" value="1"/>
</dbReference>
<dbReference type="SUPFAM" id="SSF55666">
    <property type="entry name" value="Ribonuclease PH domain 2-like"/>
    <property type="match status" value="1"/>
</dbReference>
<evidence type="ECO:0000256" key="2">
    <source>
        <dbReference type="ARBA" id="ARBA00022552"/>
    </source>
</evidence>
<dbReference type="InterPro" id="IPR036345">
    <property type="entry name" value="ExoRNase_PH_dom2_sf"/>
</dbReference>
<dbReference type="InterPro" id="IPR001247">
    <property type="entry name" value="ExoRNase_PH_dom1"/>
</dbReference>
<feature type="domain" description="Exoribonuclease phosphorolytic" evidence="7">
    <location>
        <begin position="162"/>
        <end position="228"/>
    </location>
</feature>
<dbReference type="AlphaFoldDB" id="A0A381SAW0"/>
<evidence type="ECO:0000256" key="5">
    <source>
        <dbReference type="ARBA" id="ARBA00022884"/>
    </source>
</evidence>
<evidence type="ECO:0000256" key="1">
    <source>
        <dbReference type="ARBA" id="ARBA00006678"/>
    </source>
</evidence>
<dbReference type="InterPro" id="IPR027408">
    <property type="entry name" value="PNPase/RNase_PH_dom_sf"/>
</dbReference>
<organism evidence="8">
    <name type="scientific">marine metagenome</name>
    <dbReference type="NCBI Taxonomy" id="408172"/>
    <lineage>
        <taxon>unclassified sequences</taxon>
        <taxon>metagenomes</taxon>
        <taxon>ecological metagenomes</taxon>
    </lineage>
</organism>
<dbReference type="FunFam" id="3.30.230.70:FF:000003">
    <property type="entry name" value="Ribonuclease PH"/>
    <property type="match status" value="1"/>
</dbReference>
<keyword evidence="4" id="KW-0819">tRNA processing</keyword>
<dbReference type="InterPro" id="IPR020568">
    <property type="entry name" value="Ribosomal_Su5_D2-typ_SF"/>
</dbReference>
<accession>A0A381SAW0</accession>
<keyword evidence="3" id="KW-0820">tRNA-binding</keyword>
<dbReference type="GO" id="GO:0000049">
    <property type="term" value="F:tRNA binding"/>
    <property type="evidence" value="ECO:0007669"/>
    <property type="project" value="UniProtKB-KW"/>
</dbReference>
<evidence type="ECO:0000259" key="7">
    <source>
        <dbReference type="Pfam" id="PF03725"/>
    </source>
</evidence>
<dbReference type="CDD" id="cd11362">
    <property type="entry name" value="RNase_PH_bact"/>
    <property type="match status" value="1"/>
</dbReference>
<dbReference type="PANTHER" id="PTHR11953:SF0">
    <property type="entry name" value="EXOSOME COMPLEX COMPONENT RRP41"/>
    <property type="match status" value="1"/>
</dbReference>
<evidence type="ECO:0000256" key="4">
    <source>
        <dbReference type="ARBA" id="ARBA00022694"/>
    </source>
</evidence>
<dbReference type="InterPro" id="IPR018336">
    <property type="entry name" value="RNase_PH_CS"/>
</dbReference>
<dbReference type="GO" id="GO:0006364">
    <property type="term" value="P:rRNA processing"/>
    <property type="evidence" value="ECO:0007669"/>
    <property type="project" value="UniProtKB-KW"/>
</dbReference>
<evidence type="ECO:0000256" key="3">
    <source>
        <dbReference type="ARBA" id="ARBA00022555"/>
    </source>
</evidence>
<dbReference type="GO" id="GO:0008033">
    <property type="term" value="P:tRNA processing"/>
    <property type="evidence" value="ECO:0007669"/>
    <property type="project" value="UniProtKB-KW"/>
</dbReference>
<dbReference type="NCBIfam" id="TIGR01966">
    <property type="entry name" value="RNasePH"/>
    <property type="match status" value="1"/>
</dbReference>
<evidence type="ECO:0000313" key="8">
    <source>
        <dbReference type="EMBL" id="SVA01235.1"/>
    </source>
</evidence>
<evidence type="ECO:0000259" key="6">
    <source>
        <dbReference type="Pfam" id="PF01138"/>
    </source>
</evidence>
<dbReference type="InterPro" id="IPR015847">
    <property type="entry name" value="ExoRNase_PH_dom2"/>
</dbReference>
<keyword evidence="2" id="KW-0698">rRNA processing</keyword>
<protein>
    <submittedName>
        <fullName evidence="8">Uncharacterized protein</fullName>
    </submittedName>
</protein>
<dbReference type="EMBL" id="UINC01002883">
    <property type="protein sequence ID" value="SVA01235.1"/>
    <property type="molecule type" value="Genomic_DNA"/>
</dbReference>
<proteinExistence type="inferred from homology"/>
<dbReference type="GO" id="GO:0016075">
    <property type="term" value="P:rRNA catabolic process"/>
    <property type="evidence" value="ECO:0007669"/>
    <property type="project" value="TreeGrafter"/>
</dbReference>
<sequence>MNEGSQMREARAFNECRKIKVTKNYIMHPAGSVLIQMGNTKVICSATVEEKVPSFLRGKESGWVTAEYSMLPSSTNSRTQREASRGKLSGRTQEIQRLIGRSLRTVIDLKKLGERTIWLDCDVIQADGGTRCASITGAFMAAVLALKKLKKEKLINELPILDYVAAISVGIVDGKKMLDLEYTEDSNADVDLNVVKTGSGGYVEIQGTAEQEPFDDKQMDAMLKLADKGIKELIALQKKIVGV</sequence>
<dbReference type="InterPro" id="IPR050080">
    <property type="entry name" value="RNase_PH"/>
</dbReference>
<reference evidence="8" key="1">
    <citation type="submission" date="2018-05" db="EMBL/GenBank/DDBJ databases">
        <authorList>
            <person name="Lanie J.A."/>
            <person name="Ng W.-L."/>
            <person name="Kazmierczak K.M."/>
            <person name="Andrzejewski T.M."/>
            <person name="Davidsen T.M."/>
            <person name="Wayne K.J."/>
            <person name="Tettelin H."/>
            <person name="Glass J.I."/>
            <person name="Rusch D."/>
            <person name="Podicherti R."/>
            <person name="Tsui H.-C.T."/>
            <person name="Winkler M.E."/>
        </authorList>
    </citation>
    <scope>NUCLEOTIDE SEQUENCE</scope>
</reference>
<keyword evidence="5" id="KW-0694">RNA-binding</keyword>
<dbReference type="GO" id="GO:0009022">
    <property type="term" value="F:tRNA nucleotidyltransferase activity"/>
    <property type="evidence" value="ECO:0007669"/>
    <property type="project" value="InterPro"/>
</dbReference>
<dbReference type="Pfam" id="PF03725">
    <property type="entry name" value="RNase_PH_C"/>
    <property type="match status" value="1"/>
</dbReference>
<dbReference type="PANTHER" id="PTHR11953">
    <property type="entry name" value="EXOSOME COMPLEX COMPONENT"/>
    <property type="match status" value="1"/>
</dbReference>
<gene>
    <name evidence="8" type="ORF">METZ01_LOCUS54089</name>
</gene>
<feature type="domain" description="Exoribonuclease phosphorolytic" evidence="6">
    <location>
        <begin position="15"/>
        <end position="141"/>
    </location>
</feature>
<comment type="similarity">
    <text evidence="1">Belongs to the RNase PH family.</text>
</comment>
<dbReference type="InterPro" id="IPR002381">
    <property type="entry name" value="RNase_PH_bac-type"/>
</dbReference>
<name>A0A381SAW0_9ZZZZ</name>
<dbReference type="SUPFAM" id="SSF54211">
    <property type="entry name" value="Ribosomal protein S5 domain 2-like"/>
    <property type="match status" value="1"/>
</dbReference>
<dbReference type="PROSITE" id="PS01277">
    <property type="entry name" value="RIBONUCLEASE_PH"/>
    <property type="match status" value="1"/>
</dbReference>
<dbReference type="Gene3D" id="3.30.230.70">
    <property type="entry name" value="GHMP Kinase, N-terminal domain"/>
    <property type="match status" value="1"/>
</dbReference>
<dbReference type="HAMAP" id="MF_00564">
    <property type="entry name" value="RNase_PH"/>
    <property type="match status" value="1"/>
</dbReference>